<evidence type="ECO:0000313" key="1">
    <source>
        <dbReference type="EMBL" id="MDE5412209.1"/>
    </source>
</evidence>
<organism evidence="1 2">
    <name type="scientific">Alkalihalobacterium chitinilyticum</name>
    <dbReference type="NCBI Taxonomy" id="2980103"/>
    <lineage>
        <taxon>Bacteria</taxon>
        <taxon>Bacillati</taxon>
        <taxon>Bacillota</taxon>
        <taxon>Bacilli</taxon>
        <taxon>Bacillales</taxon>
        <taxon>Bacillaceae</taxon>
        <taxon>Alkalihalobacterium</taxon>
    </lineage>
</organism>
<accession>A0ABT5V9S3</accession>
<proteinExistence type="predicted"/>
<gene>
    <name evidence="1" type="ORF">N7Z68_02255</name>
</gene>
<keyword evidence="2" id="KW-1185">Reference proteome</keyword>
<dbReference type="RefSeq" id="WP_275116827.1">
    <property type="nucleotide sequence ID" value="NZ_JAOTPO010000001.1"/>
</dbReference>
<dbReference type="EMBL" id="JAOTPO010000001">
    <property type="protein sequence ID" value="MDE5412209.1"/>
    <property type="molecule type" value="Genomic_DNA"/>
</dbReference>
<protein>
    <submittedName>
        <fullName evidence="1">Uncharacterized protein</fullName>
    </submittedName>
</protein>
<sequence>MLSFYRNKWEAYVGIPQHEASNLLEKVMKTRNIPFTKASNPPIYIYDSNHDQIIYKAKDLEISIIYVSADPLTRFFSTLLGTRGHLKGISYLSITFTSESKLELAKILTDFYHNCPQEPWRIMGHPRFQFAFLLQLINKRKWKKACNHIYLKESF</sequence>
<evidence type="ECO:0000313" key="2">
    <source>
        <dbReference type="Proteomes" id="UP001148125"/>
    </source>
</evidence>
<comment type="caution">
    <text evidence="1">The sequence shown here is derived from an EMBL/GenBank/DDBJ whole genome shotgun (WGS) entry which is preliminary data.</text>
</comment>
<reference evidence="1" key="1">
    <citation type="submission" date="2024-05" db="EMBL/GenBank/DDBJ databases">
        <title>Alkalihalobacillus sp. strain MEB203 novel alkaliphilic bacterium from Lonar Lake, India.</title>
        <authorList>
            <person name="Joshi A."/>
            <person name="Thite S."/>
            <person name="Mengade P."/>
        </authorList>
    </citation>
    <scope>NUCLEOTIDE SEQUENCE</scope>
    <source>
        <strain evidence="1">MEB 203</strain>
    </source>
</reference>
<dbReference type="Proteomes" id="UP001148125">
    <property type="component" value="Unassembled WGS sequence"/>
</dbReference>
<name>A0ABT5V9S3_9BACI</name>